<feature type="transmembrane region" description="Helical" evidence="1">
    <location>
        <begin position="59"/>
        <end position="75"/>
    </location>
</feature>
<organism evidence="2 3">
    <name type="scientific">Aquibacillus rhizosphaerae</name>
    <dbReference type="NCBI Taxonomy" id="3051431"/>
    <lineage>
        <taxon>Bacteria</taxon>
        <taxon>Bacillati</taxon>
        <taxon>Bacillota</taxon>
        <taxon>Bacilli</taxon>
        <taxon>Bacillales</taxon>
        <taxon>Bacillaceae</taxon>
        <taxon>Aquibacillus</taxon>
    </lineage>
</organism>
<dbReference type="Proteomes" id="UP001235343">
    <property type="component" value="Unassembled WGS sequence"/>
</dbReference>
<evidence type="ECO:0000313" key="2">
    <source>
        <dbReference type="EMBL" id="MDL4840446.1"/>
    </source>
</evidence>
<keyword evidence="3" id="KW-1185">Reference proteome</keyword>
<evidence type="ECO:0000313" key="3">
    <source>
        <dbReference type="Proteomes" id="UP001235343"/>
    </source>
</evidence>
<keyword evidence="1" id="KW-0472">Membrane</keyword>
<keyword evidence="1" id="KW-0812">Transmembrane</keyword>
<keyword evidence="1" id="KW-1133">Transmembrane helix</keyword>
<dbReference type="RefSeq" id="WP_285931494.1">
    <property type="nucleotide sequence ID" value="NZ_JASTZU010000027.1"/>
</dbReference>
<dbReference type="Pfam" id="PF17248">
    <property type="entry name" value="DUF5317"/>
    <property type="match status" value="1"/>
</dbReference>
<sequence>MVYDGILLSIIIGFFRKGNLKFLAKPIFKWGWIFPILLFVQILTFYFQNKIALLGEISNYIFIFIYMTGLFFLWVNRHQPGMNLLFVGVLLNFIVMAINGGRMPVSEEASIILDPMYIEAIKDGFYGKHALLTESTKLAFLGDIIPITSPYPRSQVISIGDVIMNIGIFLFIQNKMLENKDDKKKVSSVPSETI</sequence>
<feature type="transmembrane region" description="Helical" evidence="1">
    <location>
        <begin position="27"/>
        <end position="47"/>
    </location>
</feature>
<name>A0ABT7L3K1_9BACI</name>
<dbReference type="EMBL" id="JASTZU010000027">
    <property type="protein sequence ID" value="MDL4840446.1"/>
    <property type="molecule type" value="Genomic_DNA"/>
</dbReference>
<reference evidence="2 3" key="1">
    <citation type="submission" date="2023-06" db="EMBL/GenBank/DDBJ databases">
        <title>Aquibacillus rhizosphaerae LR5S19.</title>
        <authorList>
            <person name="Sun J.-Q."/>
        </authorList>
    </citation>
    <scope>NUCLEOTIDE SEQUENCE [LARGE SCALE GENOMIC DNA]</scope>
    <source>
        <strain evidence="2 3">LR5S19</strain>
    </source>
</reference>
<dbReference type="InterPro" id="IPR035168">
    <property type="entry name" value="DUF5317"/>
</dbReference>
<feature type="transmembrane region" description="Helical" evidence="1">
    <location>
        <begin position="81"/>
        <end position="98"/>
    </location>
</feature>
<comment type="caution">
    <text evidence="2">The sequence shown here is derived from an EMBL/GenBank/DDBJ whole genome shotgun (WGS) entry which is preliminary data.</text>
</comment>
<evidence type="ECO:0000256" key="1">
    <source>
        <dbReference type="SAM" id="Phobius"/>
    </source>
</evidence>
<proteinExistence type="predicted"/>
<gene>
    <name evidence="2" type="ORF">QQS35_08310</name>
</gene>
<protein>
    <submittedName>
        <fullName evidence="2">DUF5317 domain-containing protein</fullName>
    </submittedName>
</protein>
<accession>A0ABT7L3K1</accession>